<dbReference type="Gene3D" id="1.10.3160.10">
    <property type="entry name" value="Bbcrasp-1"/>
    <property type="match status" value="1"/>
</dbReference>
<evidence type="ECO:0000313" key="4">
    <source>
        <dbReference type="Proteomes" id="UP000006166"/>
    </source>
</evidence>
<keyword evidence="2" id="KW-0732">Signal</keyword>
<feature type="compositionally biased region" description="Basic and acidic residues" evidence="1">
    <location>
        <begin position="35"/>
        <end position="44"/>
    </location>
</feature>
<feature type="compositionally biased region" description="Polar residues" evidence="1">
    <location>
        <begin position="45"/>
        <end position="56"/>
    </location>
</feature>
<dbReference type="EMBL" id="CP001524">
    <property type="protein sequence ID" value="ACN93647.1"/>
    <property type="molecule type" value="Genomic_DNA"/>
</dbReference>
<dbReference type="AlphaFoldDB" id="A0A806CNA8"/>
<dbReference type="NCBIfam" id="NF033730">
    <property type="entry name" value="borfam54_3"/>
    <property type="match status" value="1"/>
</dbReference>
<evidence type="ECO:0000256" key="2">
    <source>
        <dbReference type="SAM" id="SignalP"/>
    </source>
</evidence>
<protein>
    <submittedName>
        <fullName evidence="3">Crasp-1 protein</fullName>
    </submittedName>
</protein>
<sequence length="274" mass="31889">MTKAKLNIIKLNTIAMILTLICTSCAVNPIDPKVKSRTDIKESNQKSGNPESLNQKYQEETKVSKLEALTKKLKDQKNEEIAKIAKITESDFIDTLANEIKPIYFDTATEETKTNAKMQIKRIIYSSLNYDEDKMNKLKEILETLKGSPDYENIIRGLLYHKALGIQEQLDSHLELIQKKEKSNDLLIHAEFDLMLKEKFKETLEKTVKEASQIIKEIEEYYSVEKNREGLDTEILKKNKDAYKKDYIAYYINENCQIFDYSTYSAEFKQNQLK</sequence>
<evidence type="ECO:0000256" key="1">
    <source>
        <dbReference type="SAM" id="MobiDB-lite"/>
    </source>
</evidence>
<accession>A0A806CNA8</accession>
<feature type="signal peptide" evidence="2">
    <location>
        <begin position="1"/>
        <end position="26"/>
    </location>
</feature>
<feature type="region of interest" description="Disordered" evidence="1">
    <location>
        <begin position="35"/>
        <end position="57"/>
    </location>
</feature>
<keyword evidence="4" id="KW-1185">Reference proteome</keyword>
<gene>
    <name evidence="3" type="ORF">BSV1_A114</name>
</gene>
<geneLocation type="plasmid" evidence="3 4">
    <name>SV1_lp54</name>
</geneLocation>
<feature type="chain" id="PRO_5032763912" evidence="2">
    <location>
        <begin position="27"/>
        <end position="274"/>
    </location>
</feature>
<reference evidence="3 4" key="1">
    <citation type="submission" date="2009-03" db="EMBL/GenBank/DDBJ databases">
        <authorList>
            <person name="Fraser-Liggett C.M."/>
            <person name="Mongodin E.F."/>
            <person name="Casjens B."/>
            <person name="Dunn J."/>
            <person name="Luft B."/>
            <person name="Qiu W."/>
            <person name="Schutzer S."/>
            <person name="Sebastian Y."/>
        </authorList>
    </citation>
    <scope>NUCLEOTIDE SEQUENCE [LARGE SCALE GENOMIC DNA]</scope>
    <source>
        <strain evidence="3 4">SV1</strain>
        <plasmid evidence="3 4">SV1_lp54</plasmid>
    </source>
</reference>
<keyword evidence="3" id="KW-0614">Plasmid</keyword>
<dbReference type="RefSeq" id="WP_012672385.1">
    <property type="nucleotide sequence ID" value="NC_012234.1"/>
</dbReference>
<proteinExistence type="predicted"/>
<evidence type="ECO:0000313" key="3">
    <source>
        <dbReference type="EMBL" id="ACN93647.1"/>
    </source>
</evidence>
<name>A0A806CNA8_9SPIR</name>
<organism evidence="3 4">
    <name type="scientific">Borreliella finlandensis</name>
    <dbReference type="NCBI Taxonomy" id="498741"/>
    <lineage>
        <taxon>Bacteria</taxon>
        <taxon>Pseudomonadati</taxon>
        <taxon>Spirochaetota</taxon>
        <taxon>Spirochaetia</taxon>
        <taxon>Spirochaetales</taxon>
        <taxon>Borreliaceae</taxon>
        <taxon>Borreliella</taxon>
    </lineage>
</organism>
<dbReference type="Proteomes" id="UP000006166">
    <property type="component" value="Plasmid SV1_lp54"/>
</dbReference>
<dbReference type="NCBIfam" id="NF033729">
    <property type="entry name" value="borfam54_2"/>
    <property type="match status" value="1"/>
</dbReference>